<evidence type="ECO:0000313" key="3">
    <source>
        <dbReference type="EMBL" id="CAL4768514.1"/>
    </source>
</evidence>
<reference evidence="2" key="1">
    <citation type="submission" date="2022-10" db="EMBL/GenBank/DDBJ databases">
        <authorList>
            <person name="Chen Y."/>
            <person name="Dougan E. K."/>
            <person name="Chan C."/>
            <person name="Rhodes N."/>
            <person name="Thang M."/>
        </authorList>
    </citation>
    <scope>NUCLEOTIDE SEQUENCE</scope>
</reference>
<keyword evidence="1" id="KW-0732">Signal</keyword>
<feature type="chain" id="PRO_5043272064" evidence="1">
    <location>
        <begin position="22"/>
        <end position="838"/>
    </location>
</feature>
<evidence type="ECO:0000313" key="2">
    <source>
        <dbReference type="EMBL" id="CAI3981202.1"/>
    </source>
</evidence>
<evidence type="ECO:0000256" key="1">
    <source>
        <dbReference type="SAM" id="SignalP"/>
    </source>
</evidence>
<feature type="signal peptide" evidence="1">
    <location>
        <begin position="1"/>
        <end position="21"/>
    </location>
</feature>
<proteinExistence type="predicted"/>
<sequence>MTRLAWHHVFATLLFAGSAYMMEDATTACLMWQGDGCESITDETLCVHSRDGMAHDFFGSVRLGKACGWHKRGICERVDEWMRKREDPGDYKVATCKDGETINTTIAAVQPPASTETHSTPGARAHMPWGAVKLQPMDGGSNRACRGVTQGQTGFVSRQYNLWTAQTLDDCKALCTGPCTGIEFQASKKYCETWFGDILFSTKSDGFECYVKENIDQASKLAMIRPQDDSCLREEIRGCGALQDRYSCLSSKDGSDTTDIYGLKVKGEPCIWCGGTACRTGSANKCEPFDFLMRGMGKEHGFDSFTAVGSFETPTCEAGKSTVFDEAAQMVFGNVDCLKKQAEGCGAIKDRSTCLSSVDGRQFPGLKVENQPCVWCGGAPCNTDNDNLCEPYGFALNDKSGAFHTYFSAACEAGQPVEESISTAMARQGSVKVVNCGLPNPTWLGVSKNCGFCKVQVADQAAESYLSCNAYCQAQGGLQCAKAFKGFMSSCDVGPEITCDAAFEKNSYPVCECSPATVKDNGPNVMMATHLPRPAEEKLACLDVVAEGCGSLKDQLKCLSSKDGSVADYRGLKIAGEPCVWCGGGSCSDNDENVLCAAYDFLANGQGLAFTSRQAITVMDVAHCKEPRTSFGNVDCLNRVSEGCGSLQDKDTCLASVDGSPYKQLAGLKVEGQPCVWCGGGPCSEHGNLCEPHEFVVHGVGHAFNTGTSIYTTAACEAGKPVQHEMPSSMANYGANVAVDCGIPNPIWYKVGKVCGFCKVQVAKMALPVYKNCTGYCKAQGLTCSKAFKGYLHSCDVESPLGCDEAFGTETAPLCQCSPALIKAIYTAFGWPNSSVLH</sequence>
<dbReference type="OrthoDB" id="425209at2759"/>
<dbReference type="Proteomes" id="UP001152797">
    <property type="component" value="Unassembled WGS sequence"/>
</dbReference>
<name>A0A9P1FP34_9DINO</name>
<organism evidence="2">
    <name type="scientific">Cladocopium goreaui</name>
    <dbReference type="NCBI Taxonomy" id="2562237"/>
    <lineage>
        <taxon>Eukaryota</taxon>
        <taxon>Sar</taxon>
        <taxon>Alveolata</taxon>
        <taxon>Dinophyceae</taxon>
        <taxon>Suessiales</taxon>
        <taxon>Symbiodiniaceae</taxon>
        <taxon>Cladocopium</taxon>
    </lineage>
</organism>
<evidence type="ECO:0000313" key="4">
    <source>
        <dbReference type="Proteomes" id="UP001152797"/>
    </source>
</evidence>
<accession>A0A9P1FP34</accession>
<keyword evidence="4" id="KW-1185">Reference proteome</keyword>
<reference evidence="3 4" key="2">
    <citation type="submission" date="2024-05" db="EMBL/GenBank/DDBJ databases">
        <authorList>
            <person name="Chen Y."/>
            <person name="Shah S."/>
            <person name="Dougan E. K."/>
            <person name="Thang M."/>
            <person name="Chan C."/>
        </authorList>
    </citation>
    <scope>NUCLEOTIDE SEQUENCE [LARGE SCALE GENOMIC DNA]</scope>
</reference>
<comment type="caution">
    <text evidence="2">The sequence shown here is derived from an EMBL/GenBank/DDBJ whole genome shotgun (WGS) entry which is preliminary data.</text>
</comment>
<dbReference type="EMBL" id="CAMXCT030000617">
    <property type="protein sequence ID" value="CAL4768514.1"/>
    <property type="molecule type" value="Genomic_DNA"/>
</dbReference>
<protein>
    <submittedName>
        <fullName evidence="3">Platelet glycoprotein Ib alpha chain</fullName>
    </submittedName>
</protein>
<dbReference type="EMBL" id="CAMXCT010000617">
    <property type="protein sequence ID" value="CAI3981202.1"/>
    <property type="molecule type" value="Genomic_DNA"/>
</dbReference>
<dbReference type="EMBL" id="CAMXCT020000617">
    <property type="protein sequence ID" value="CAL1134577.1"/>
    <property type="molecule type" value="Genomic_DNA"/>
</dbReference>
<dbReference type="AlphaFoldDB" id="A0A9P1FP34"/>
<gene>
    <name evidence="2" type="ORF">C1SCF055_LOCUS9015</name>
</gene>